<keyword evidence="2" id="KW-0378">Hydrolase</keyword>
<dbReference type="EMBL" id="WKKW01000001">
    <property type="protein sequence ID" value="MSD90181.1"/>
    <property type="molecule type" value="Genomic_DNA"/>
</dbReference>
<dbReference type="GO" id="GO:0003676">
    <property type="term" value="F:nucleic acid binding"/>
    <property type="evidence" value="ECO:0007669"/>
    <property type="project" value="InterPro"/>
</dbReference>
<gene>
    <name evidence="2" type="ORF">GKC41_00630</name>
</gene>
<dbReference type="InterPro" id="IPR003615">
    <property type="entry name" value="HNH_nuc"/>
</dbReference>
<dbReference type="GO" id="GO:0008270">
    <property type="term" value="F:zinc ion binding"/>
    <property type="evidence" value="ECO:0007669"/>
    <property type="project" value="InterPro"/>
</dbReference>
<dbReference type="OrthoDB" id="4578716at2"/>
<dbReference type="Gene3D" id="1.10.30.50">
    <property type="match status" value="1"/>
</dbReference>
<proteinExistence type="predicted"/>
<dbReference type="GO" id="GO:0004519">
    <property type="term" value="F:endonuclease activity"/>
    <property type="evidence" value="ECO:0007669"/>
    <property type="project" value="UniProtKB-KW"/>
</dbReference>
<comment type="caution">
    <text evidence="2">The sequence shown here is derived from an EMBL/GenBank/DDBJ whole genome shotgun (WGS) entry which is preliminary data.</text>
</comment>
<evidence type="ECO:0000313" key="3">
    <source>
        <dbReference type="Proteomes" id="UP000436357"/>
    </source>
</evidence>
<evidence type="ECO:0000313" key="2">
    <source>
        <dbReference type="EMBL" id="MSD90181.1"/>
    </source>
</evidence>
<dbReference type="InterPro" id="IPR002711">
    <property type="entry name" value="HNH"/>
</dbReference>
<dbReference type="SMART" id="SM00507">
    <property type="entry name" value="HNHc"/>
    <property type="match status" value="1"/>
</dbReference>
<evidence type="ECO:0000259" key="1">
    <source>
        <dbReference type="SMART" id="SM00507"/>
    </source>
</evidence>
<protein>
    <submittedName>
        <fullName evidence="2">HNH endonuclease</fullName>
    </submittedName>
</protein>
<dbReference type="RefSeq" id="WP_154312486.1">
    <property type="nucleotide sequence ID" value="NZ_WKKW01000001.1"/>
</dbReference>
<accession>A0A6N7TSE6</accession>
<feature type="domain" description="HNH nuclease" evidence="1">
    <location>
        <begin position="49"/>
        <end position="99"/>
    </location>
</feature>
<sequence length="128" mass="14433">MPTRPKGRCTYQGCTAKAVKDGRCAQHQRPAWSRPSAHTRQLDPIAWRKARQAALDRDQHRCVRCGRPATEVDHIWEIADGGSLYDLANLQSLCHDCHTAKTLAARRRRGHKGQGPSLAARIFDQLDR</sequence>
<dbReference type="CDD" id="cd00085">
    <property type="entry name" value="HNHc"/>
    <property type="match status" value="1"/>
</dbReference>
<name>A0A6N7TSE6_9BIFI</name>
<keyword evidence="2" id="KW-0255">Endonuclease</keyword>
<reference evidence="2 3" key="1">
    <citation type="submission" date="2019-11" db="EMBL/GenBank/DDBJ databases">
        <title>Draft Genome Sequence of Plant Growth-Promoting Rhizosphere-Associated Bacteria.</title>
        <authorList>
            <person name="Vasilyev I.Y."/>
            <person name="Radchenko V."/>
            <person name="Ilnitskaya E.V."/>
        </authorList>
    </citation>
    <scope>NUCLEOTIDE SEQUENCE [LARGE SCALE GENOMIC DNA]</scope>
    <source>
        <strain evidence="2 3">VRA_9sq_n</strain>
    </source>
</reference>
<dbReference type="Pfam" id="PF01844">
    <property type="entry name" value="HNH"/>
    <property type="match status" value="1"/>
</dbReference>
<organism evidence="2 3">
    <name type="scientific">Bifidobacterium asteroides</name>
    <dbReference type="NCBI Taxonomy" id="1684"/>
    <lineage>
        <taxon>Bacteria</taxon>
        <taxon>Bacillati</taxon>
        <taxon>Actinomycetota</taxon>
        <taxon>Actinomycetes</taxon>
        <taxon>Bifidobacteriales</taxon>
        <taxon>Bifidobacteriaceae</taxon>
        <taxon>Bifidobacterium</taxon>
    </lineage>
</organism>
<keyword evidence="2" id="KW-0540">Nuclease</keyword>
<dbReference type="Proteomes" id="UP000436357">
    <property type="component" value="Unassembled WGS sequence"/>
</dbReference>
<dbReference type="AlphaFoldDB" id="A0A6N7TSE6"/>